<proteinExistence type="predicted"/>
<evidence type="ECO:0000313" key="4">
    <source>
        <dbReference type="Proteomes" id="UP000518752"/>
    </source>
</evidence>
<dbReference type="GO" id="GO:0005737">
    <property type="term" value="C:cytoplasm"/>
    <property type="evidence" value="ECO:0007669"/>
    <property type="project" value="TreeGrafter"/>
</dbReference>
<organism evidence="3 4">
    <name type="scientific">Collybiopsis confluens</name>
    <dbReference type="NCBI Taxonomy" id="2823264"/>
    <lineage>
        <taxon>Eukaryota</taxon>
        <taxon>Fungi</taxon>
        <taxon>Dikarya</taxon>
        <taxon>Basidiomycota</taxon>
        <taxon>Agaricomycotina</taxon>
        <taxon>Agaricomycetes</taxon>
        <taxon>Agaricomycetidae</taxon>
        <taxon>Agaricales</taxon>
        <taxon>Marasmiineae</taxon>
        <taxon>Omphalotaceae</taxon>
        <taxon>Collybiopsis</taxon>
    </lineage>
</organism>
<evidence type="ECO:0000256" key="1">
    <source>
        <dbReference type="SAM" id="MobiDB-lite"/>
    </source>
</evidence>
<evidence type="ECO:0000259" key="2">
    <source>
        <dbReference type="Pfam" id="PF04669"/>
    </source>
</evidence>
<dbReference type="InterPro" id="IPR021148">
    <property type="entry name" value="Polysacc_synth_dom"/>
</dbReference>
<evidence type="ECO:0000313" key="3">
    <source>
        <dbReference type="EMBL" id="KAF5351467.1"/>
    </source>
</evidence>
<dbReference type="InterPro" id="IPR023139">
    <property type="entry name" value="PBDC1-like_dom_sf"/>
</dbReference>
<gene>
    <name evidence="3" type="ORF">D9757_012054</name>
</gene>
<feature type="region of interest" description="Disordered" evidence="1">
    <location>
        <begin position="185"/>
        <end position="212"/>
    </location>
</feature>
<keyword evidence="4" id="KW-1185">Reference proteome</keyword>
<dbReference type="InterPro" id="IPR008476">
    <property type="entry name" value="PBDC1_metazoa/fungi"/>
</dbReference>
<dbReference type="OrthoDB" id="10248897at2759"/>
<feature type="domain" description="Polysaccharide biosynthesis" evidence="2">
    <location>
        <begin position="64"/>
        <end position="181"/>
    </location>
</feature>
<dbReference type="PANTHER" id="PTHR13410">
    <property type="entry name" value="PROTEIN PBDC1"/>
    <property type="match status" value="1"/>
</dbReference>
<protein>
    <recommendedName>
        <fullName evidence="2">Polysaccharide biosynthesis domain-containing protein</fullName>
    </recommendedName>
</protein>
<comment type="caution">
    <text evidence="3">The sequence shown here is derived from an EMBL/GenBank/DDBJ whole genome shotgun (WGS) entry which is preliminary data.</text>
</comment>
<feature type="compositionally biased region" description="Basic and acidic residues" evidence="1">
    <location>
        <begin position="185"/>
        <end position="204"/>
    </location>
</feature>
<dbReference type="EMBL" id="JAACJN010000285">
    <property type="protein sequence ID" value="KAF5351467.1"/>
    <property type="molecule type" value="Genomic_DNA"/>
</dbReference>
<dbReference type="Proteomes" id="UP000518752">
    <property type="component" value="Unassembled WGS sequence"/>
</dbReference>
<accession>A0A8H5D0M2</accession>
<reference evidence="3 4" key="1">
    <citation type="journal article" date="2020" name="ISME J.">
        <title>Uncovering the hidden diversity of litter-decomposition mechanisms in mushroom-forming fungi.</title>
        <authorList>
            <person name="Floudas D."/>
            <person name="Bentzer J."/>
            <person name="Ahren D."/>
            <person name="Johansson T."/>
            <person name="Persson P."/>
            <person name="Tunlid A."/>
        </authorList>
    </citation>
    <scope>NUCLEOTIDE SEQUENCE [LARGE SCALE GENOMIC DNA]</scope>
    <source>
        <strain evidence="3 4">CBS 406.79</strain>
    </source>
</reference>
<dbReference type="AlphaFoldDB" id="A0A8H5D0M2"/>
<dbReference type="Gene3D" id="1.10.3560.10">
    <property type="entry name" value="yst0336 like domain"/>
    <property type="match status" value="1"/>
</dbReference>
<name>A0A8H5D0M2_9AGAR</name>
<dbReference type="Pfam" id="PF04669">
    <property type="entry name" value="PBDC1"/>
    <property type="match status" value="1"/>
</dbReference>
<sequence length="212" mass="24321">MAGKFEPQNAQNLVEVIKRSPPFLALDANKVADADSTKYCDRLKNSETCVCLISVGLPNSFIPQTYWNLLAIVPPKDLRLTKIDDEIFKHTMETFPELAKEPYQNLTKLDEDWMKSAEGKERWRVFIAEYEKKVKDHNFGSLIRTDARGDLSYILRGLVTRIQFYAIEISRNRLGLNDKAHALAKAEAEKEKLEKEAKDKEKEGKKKKKSSS</sequence>
<dbReference type="PANTHER" id="PTHR13410:SF9">
    <property type="entry name" value="PROTEIN PBDC1"/>
    <property type="match status" value="1"/>
</dbReference>